<dbReference type="Pfam" id="PF17782">
    <property type="entry name" value="WHD_DprA"/>
    <property type="match status" value="1"/>
</dbReference>
<dbReference type="InterPro" id="IPR041614">
    <property type="entry name" value="DprA_WH"/>
</dbReference>
<dbReference type="GO" id="GO:0009294">
    <property type="term" value="P:DNA-mediated transformation"/>
    <property type="evidence" value="ECO:0007669"/>
    <property type="project" value="InterPro"/>
</dbReference>
<dbReference type="Gene3D" id="1.10.10.10">
    <property type="entry name" value="Winged helix-like DNA-binding domain superfamily/Winged helix DNA-binding domain"/>
    <property type="match status" value="1"/>
</dbReference>
<dbReference type="Gene3D" id="3.40.50.450">
    <property type="match status" value="1"/>
</dbReference>
<evidence type="ECO:0000313" key="4">
    <source>
        <dbReference type="Proteomes" id="UP000594464"/>
    </source>
</evidence>
<dbReference type="PANTHER" id="PTHR43022:SF1">
    <property type="entry name" value="PROTEIN SMF"/>
    <property type="match status" value="1"/>
</dbReference>
<dbReference type="GO" id="GO:0003677">
    <property type="term" value="F:DNA binding"/>
    <property type="evidence" value="ECO:0007669"/>
    <property type="project" value="InterPro"/>
</dbReference>
<name>A0A7T0C3U6_9BACT</name>
<dbReference type="InterPro" id="IPR010994">
    <property type="entry name" value="RuvA_2-like"/>
</dbReference>
<reference evidence="4" key="1">
    <citation type="submission" date="2020-02" db="EMBL/GenBank/DDBJ databases">
        <title>Genomic and physiological characterization of two novel Nitrospinaceae genera.</title>
        <authorList>
            <person name="Mueller A.J."/>
            <person name="Jung M.-Y."/>
            <person name="Strachan C.R."/>
            <person name="Herbold C.W."/>
            <person name="Kirkegaard R.H."/>
            <person name="Daims H."/>
        </authorList>
    </citation>
    <scope>NUCLEOTIDE SEQUENCE [LARGE SCALE GENOMIC DNA]</scope>
</reference>
<dbReference type="InterPro" id="IPR003583">
    <property type="entry name" value="Hlx-hairpin-Hlx_DNA-bd_motif"/>
</dbReference>
<dbReference type="EMBL" id="CP048620">
    <property type="protein sequence ID" value="QPJ66062.1"/>
    <property type="molecule type" value="Genomic_DNA"/>
</dbReference>
<dbReference type="SMART" id="SM00278">
    <property type="entry name" value="HhH1"/>
    <property type="match status" value="1"/>
</dbReference>
<dbReference type="Pfam" id="PF02481">
    <property type="entry name" value="DNA_processg_A"/>
    <property type="match status" value="1"/>
</dbReference>
<dbReference type="Proteomes" id="UP000594464">
    <property type="component" value="Chromosome"/>
</dbReference>
<dbReference type="Pfam" id="PF14520">
    <property type="entry name" value="HHH_5"/>
    <property type="match status" value="1"/>
</dbReference>
<evidence type="ECO:0000313" key="3">
    <source>
        <dbReference type="EMBL" id="QPJ66062.1"/>
    </source>
</evidence>
<organism evidence="3 4">
    <name type="scientific">Candidatus Nitrohelix vancouverensis</name>
    <dbReference type="NCBI Taxonomy" id="2705534"/>
    <lineage>
        <taxon>Bacteria</taxon>
        <taxon>Pseudomonadati</taxon>
        <taxon>Nitrospinota/Tectimicrobiota group</taxon>
        <taxon>Nitrospinota</taxon>
        <taxon>Nitrospinia</taxon>
        <taxon>Nitrospinales</taxon>
        <taxon>Nitrospinaceae</taxon>
        <taxon>Candidatus Nitrohelix</taxon>
    </lineage>
</organism>
<protein>
    <submittedName>
        <fullName evidence="3">DNA-protecting protein DprA</fullName>
    </submittedName>
</protein>
<dbReference type="InterPro" id="IPR057666">
    <property type="entry name" value="DrpA_SLOG"/>
</dbReference>
<dbReference type="SUPFAM" id="SSF47781">
    <property type="entry name" value="RuvA domain 2-like"/>
    <property type="match status" value="1"/>
</dbReference>
<feature type="domain" description="Helix-hairpin-helix DNA-binding motif class 1" evidence="2">
    <location>
        <begin position="29"/>
        <end position="48"/>
    </location>
</feature>
<dbReference type="NCBIfam" id="TIGR00732">
    <property type="entry name" value="dprA"/>
    <property type="match status" value="1"/>
</dbReference>
<gene>
    <name evidence="3" type="primary">dprA</name>
    <name evidence="3" type="ORF">G3M78_11925</name>
</gene>
<comment type="similarity">
    <text evidence="1">Belongs to the DprA/Smf family.</text>
</comment>
<evidence type="ECO:0000256" key="1">
    <source>
        <dbReference type="ARBA" id="ARBA00006525"/>
    </source>
</evidence>
<dbReference type="SUPFAM" id="SSF102405">
    <property type="entry name" value="MCP/YpsA-like"/>
    <property type="match status" value="1"/>
</dbReference>
<dbReference type="KEGG" id="nva:G3M78_11925"/>
<sequence length="356" mass="38307">MVLGVGKTLFRRLVTHLGSPKAVFYANRNQLLEVEGIGAKTAQEILNFEVERKTEREFSLVDKLGGRIITWEDDEYPALLKSIYDPPPVIYCQGLDLRSLAFPIAVVGARSPTSYGKHVTNDLCQALASKGFSIVSGFARGIDTCAHRAALKAGGKTAAVFGCGLAQTYPPENSGLREQLLEHGALISEFPVTMGPERNNFPARNRIISGMSLGTLVVEAGEKSGALITAQFAVEQGREVFAVPGNISSPKSRGPNALIQTGAKLVNSVDSILEEMPFEVQEALTQKPQGATLESKHAFTEKEQSLVALLMNEESHIDRLIENSGLSAGEVSATLLQLELKGVVRQLDGNVYAAIC</sequence>
<dbReference type="InterPro" id="IPR003488">
    <property type="entry name" value="DprA"/>
</dbReference>
<proteinExistence type="inferred from homology"/>
<dbReference type="InterPro" id="IPR036388">
    <property type="entry name" value="WH-like_DNA-bd_sf"/>
</dbReference>
<accession>A0A7T0C3U6</accession>
<dbReference type="AlphaFoldDB" id="A0A7T0C3U6"/>
<dbReference type="GO" id="GO:0006281">
    <property type="term" value="P:DNA repair"/>
    <property type="evidence" value="ECO:0007669"/>
    <property type="project" value="InterPro"/>
</dbReference>
<dbReference type="PANTHER" id="PTHR43022">
    <property type="entry name" value="PROTEIN SMF"/>
    <property type="match status" value="1"/>
</dbReference>
<evidence type="ECO:0000259" key="2">
    <source>
        <dbReference type="SMART" id="SM00278"/>
    </source>
</evidence>